<feature type="compositionally biased region" description="Basic and acidic residues" evidence="13">
    <location>
        <begin position="102"/>
        <end position="117"/>
    </location>
</feature>
<evidence type="ECO:0000259" key="14">
    <source>
        <dbReference type="SMART" id="SM00478"/>
    </source>
</evidence>
<dbReference type="Gene3D" id="1.10.1670.10">
    <property type="entry name" value="Helix-hairpin-Helix base-excision DNA repair enzymes (C-terminal)"/>
    <property type="match status" value="1"/>
</dbReference>
<feature type="compositionally biased region" description="Basic and acidic residues" evidence="13">
    <location>
        <begin position="426"/>
        <end position="449"/>
    </location>
</feature>
<dbReference type="VEuPathDB" id="ToxoDB:LOC34623815"/>
<feature type="region of interest" description="Disordered" evidence="13">
    <location>
        <begin position="1"/>
        <end position="129"/>
    </location>
</feature>
<dbReference type="GO" id="GO:0005634">
    <property type="term" value="C:nucleus"/>
    <property type="evidence" value="ECO:0007669"/>
    <property type="project" value="TreeGrafter"/>
</dbReference>
<feature type="domain" description="HhH-GPD" evidence="14">
    <location>
        <begin position="144"/>
        <end position="308"/>
    </location>
</feature>
<sequence>MNNALSSFDAFCFSGSSTGSKRGLASDEAPRKAAPKGAVKNEPIQVKEEAVAEAEKEEKQHQQEQQQEEEDARTLRARRRSSSVHQRLKEQQKATPASAKACKADAEEKSRETRDAPVDSMGVEAQTGKDEKERRFAVLLAVMLSSQTKDEQTNACMQRLRQEDLLSPQAIADCDIEHLRSLLYGVGFHNNKTVFIKAAAETLLKEYEGEVPRTLEGLMRLKGVGRKMANIVMHCGVFFSLEFAYLPVAGAATQAWNAFEGIAVDVHVHRISNRLGWVKTKTPEETEIALEDCLPRHVAPLLEADGEAASPSVSLSVTPQRDMRQHWEDVNLLLVGFGQQICKPVNPACATCLARLHCPIGRKRLEKLTLTPHGLVRRQFPIVAMQQELLQQGCCRRAYPRNAEELLVGVQSNVSQGVYPTLQQQQHRDATTARDSGREGGRGTLDVRQRVTTPIKAKQELHLY</sequence>
<dbReference type="InterPro" id="IPR011257">
    <property type="entry name" value="DNA_glycosylase"/>
</dbReference>
<comment type="similarity">
    <text evidence="2">Belongs to the Nth/MutY family.</text>
</comment>
<dbReference type="InParanoid" id="A0A1D3DAL1"/>
<dbReference type="GO" id="GO:0051539">
    <property type="term" value="F:4 iron, 4 sulfur cluster binding"/>
    <property type="evidence" value="ECO:0007669"/>
    <property type="project" value="UniProtKB-KW"/>
</dbReference>
<comment type="caution">
    <text evidence="15">The sequence shown here is derived from an EMBL/GenBank/DDBJ whole genome shotgun (WGS) entry which is preliminary data.</text>
</comment>
<keyword evidence="4" id="KW-0004">4Fe-4S</keyword>
<dbReference type="GO" id="GO:0006289">
    <property type="term" value="P:nucleotide-excision repair"/>
    <property type="evidence" value="ECO:0007669"/>
    <property type="project" value="TreeGrafter"/>
</dbReference>
<dbReference type="CDD" id="cd00056">
    <property type="entry name" value="ENDO3c"/>
    <property type="match status" value="1"/>
</dbReference>
<evidence type="ECO:0000256" key="9">
    <source>
        <dbReference type="ARBA" id="ARBA00023014"/>
    </source>
</evidence>
<organism evidence="15 16">
    <name type="scientific">Cyclospora cayetanensis</name>
    <dbReference type="NCBI Taxonomy" id="88456"/>
    <lineage>
        <taxon>Eukaryota</taxon>
        <taxon>Sar</taxon>
        <taxon>Alveolata</taxon>
        <taxon>Apicomplexa</taxon>
        <taxon>Conoidasida</taxon>
        <taxon>Coccidia</taxon>
        <taxon>Eucoccidiorida</taxon>
        <taxon>Eimeriorina</taxon>
        <taxon>Eimeriidae</taxon>
        <taxon>Cyclospora</taxon>
    </lineage>
</organism>
<dbReference type="FunFam" id="1.10.340.30:FF:000005">
    <property type="entry name" value="Endonuclease III-like protein 1"/>
    <property type="match status" value="1"/>
</dbReference>
<feature type="compositionally biased region" description="Basic and acidic residues" evidence="13">
    <location>
        <begin position="45"/>
        <end position="62"/>
    </location>
</feature>
<dbReference type="Gene3D" id="1.10.340.30">
    <property type="entry name" value="Hypothetical protein, domain 2"/>
    <property type="match status" value="1"/>
</dbReference>
<dbReference type="PROSITE" id="PS00764">
    <property type="entry name" value="ENDONUCLEASE_III_1"/>
    <property type="match status" value="1"/>
</dbReference>
<dbReference type="InterPro" id="IPR023170">
    <property type="entry name" value="HhH_base_excis_C"/>
</dbReference>
<evidence type="ECO:0000256" key="7">
    <source>
        <dbReference type="ARBA" id="ARBA00022801"/>
    </source>
</evidence>
<dbReference type="Pfam" id="PF00730">
    <property type="entry name" value="HhH-GPD"/>
    <property type="match status" value="1"/>
</dbReference>
<name>A0A1D3DAL1_9EIME</name>
<proteinExistence type="inferred from homology"/>
<dbReference type="EMBL" id="JROU02000065">
    <property type="protein sequence ID" value="OEH80468.1"/>
    <property type="molecule type" value="Genomic_DNA"/>
</dbReference>
<evidence type="ECO:0000313" key="16">
    <source>
        <dbReference type="Proteomes" id="UP000095192"/>
    </source>
</evidence>
<comment type="cofactor">
    <cofactor evidence="1">
        <name>[4Fe-4S] cluster</name>
        <dbReference type="ChEBI" id="CHEBI:49883"/>
    </cofactor>
</comment>
<dbReference type="GO" id="GO:0046872">
    <property type="term" value="F:metal ion binding"/>
    <property type="evidence" value="ECO:0007669"/>
    <property type="project" value="UniProtKB-KW"/>
</dbReference>
<dbReference type="GO" id="GO:0000703">
    <property type="term" value="F:oxidized pyrimidine nucleobase lesion DNA N-glycosylase activity"/>
    <property type="evidence" value="ECO:0007669"/>
    <property type="project" value="TreeGrafter"/>
</dbReference>
<dbReference type="InterPro" id="IPR003265">
    <property type="entry name" value="HhH-GPD_domain"/>
</dbReference>
<keyword evidence="7" id="KW-0378">Hydrolase</keyword>
<evidence type="ECO:0000256" key="5">
    <source>
        <dbReference type="ARBA" id="ARBA00022723"/>
    </source>
</evidence>
<reference evidence="15 16" key="1">
    <citation type="journal article" date="2016" name="BMC Genomics">
        <title>Comparative genomics reveals Cyclospora cayetanensis possesses coccidia-like metabolism and invasion components but unique surface antigens.</title>
        <authorList>
            <person name="Liu S."/>
            <person name="Wang L."/>
            <person name="Zheng H."/>
            <person name="Xu Z."/>
            <person name="Roellig D.M."/>
            <person name="Li N."/>
            <person name="Frace M.A."/>
            <person name="Tang K."/>
            <person name="Arrowood M.J."/>
            <person name="Moss D.M."/>
            <person name="Zhang L."/>
            <person name="Feng Y."/>
            <person name="Xiao L."/>
        </authorList>
    </citation>
    <scope>NUCLEOTIDE SEQUENCE [LARGE SCALE GENOMIC DNA]</scope>
    <source>
        <strain evidence="15 16">CHN_HEN01</strain>
    </source>
</reference>
<dbReference type="SUPFAM" id="SSF48150">
    <property type="entry name" value="DNA-glycosylase"/>
    <property type="match status" value="1"/>
</dbReference>
<keyword evidence="10" id="KW-0234">DNA repair</keyword>
<accession>A0A1D3DAL1</accession>
<dbReference type="AlphaFoldDB" id="A0A1D3DAL1"/>
<dbReference type="EC" id="4.2.99.18" evidence="3"/>
<evidence type="ECO:0000256" key="11">
    <source>
        <dbReference type="ARBA" id="ARBA00023239"/>
    </source>
</evidence>
<dbReference type="GO" id="GO:0140078">
    <property type="term" value="F:class I DNA-(apurinic or apyrimidinic site) endonuclease activity"/>
    <property type="evidence" value="ECO:0007669"/>
    <property type="project" value="UniProtKB-EC"/>
</dbReference>
<evidence type="ECO:0000256" key="6">
    <source>
        <dbReference type="ARBA" id="ARBA00022763"/>
    </source>
</evidence>
<dbReference type="PANTHER" id="PTHR43286">
    <property type="entry name" value="ENDONUCLEASE III-LIKE PROTEIN 1"/>
    <property type="match status" value="1"/>
</dbReference>
<dbReference type="GO" id="GO:0006285">
    <property type="term" value="P:base-excision repair, AP site formation"/>
    <property type="evidence" value="ECO:0007669"/>
    <property type="project" value="TreeGrafter"/>
</dbReference>
<keyword evidence="6" id="KW-0227">DNA damage</keyword>
<keyword evidence="9" id="KW-0411">Iron-sulfur</keyword>
<evidence type="ECO:0000313" key="15">
    <source>
        <dbReference type="EMBL" id="OEH80468.1"/>
    </source>
</evidence>
<evidence type="ECO:0000256" key="3">
    <source>
        <dbReference type="ARBA" id="ARBA00012720"/>
    </source>
</evidence>
<dbReference type="Pfam" id="PF00633">
    <property type="entry name" value="HHH"/>
    <property type="match status" value="1"/>
</dbReference>
<keyword evidence="5" id="KW-0479">Metal-binding</keyword>
<dbReference type="VEuPathDB" id="ToxoDB:cyc_07973"/>
<evidence type="ECO:0000256" key="8">
    <source>
        <dbReference type="ARBA" id="ARBA00023004"/>
    </source>
</evidence>
<evidence type="ECO:0000256" key="2">
    <source>
        <dbReference type="ARBA" id="ARBA00008343"/>
    </source>
</evidence>
<feature type="region of interest" description="Disordered" evidence="13">
    <location>
        <begin position="420"/>
        <end position="451"/>
    </location>
</feature>
<keyword evidence="11" id="KW-0456">Lyase</keyword>
<protein>
    <recommendedName>
        <fullName evidence="3">DNA-(apurinic or apyrimidinic site) lyase</fullName>
        <ecNumber evidence="3">4.2.99.18</ecNumber>
    </recommendedName>
</protein>
<dbReference type="InterPro" id="IPR004035">
    <property type="entry name" value="Endouclease-III_FeS-bd_BS"/>
</dbReference>
<keyword evidence="8" id="KW-0408">Iron</keyword>
<dbReference type="Proteomes" id="UP000095192">
    <property type="component" value="Unassembled WGS sequence"/>
</dbReference>
<evidence type="ECO:0000256" key="13">
    <source>
        <dbReference type="SAM" id="MobiDB-lite"/>
    </source>
</evidence>
<dbReference type="SMART" id="SM00478">
    <property type="entry name" value="ENDO3c"/>
    <property type="match status" value="1"/>
</dbReference>
<evidence type="ECO:0000256" key="4">
    <source>
        <dbReference type="ARBA" id="ARBA00022485"/>
    </source>
</evidence>
<gene>
    <name evidence="15" type="ORF">cyc_07973</name>
</gene>
<dbReference type="InterPro" id="IPR000445">
    <property type="entry name" value="HhH_motif"/>
</dbReference>
<dbReference type="GO" id="GO:0003677">
    <property type="term" value="F:DNA binding"/>
    <property type="evidence" value="ECO:0007669"/>
    <property type="project" value="InterPro"/>
</dbReference>
<evidence type="ECO:0000256" key="10">
    <source>
        <dbReference type="ARBA" id="ARBA00023204"/>
    </source>
</evidence>
<dbReference type="PANTHER" id="PTHR43286:SF1">
    <property type="entry name" value="ENDONUCLEASE III-LIKE PROTEIN 1"/>
    <property type="match status" value="1"/>
</dbReference>
<evidence type="ECO:0000256" key="1">
    <source>
        <dbReference type="ARBA" id="ARBA00001966"/>
    </source>
</evidence>
<evidence type="ECO:0000256" key="12">
    <source>
        <dbReference type="ARBA" id="ARBA00023295"/>
    </source>
</evidence>
<keyword evidence="12" id="KW-0326">Glycosidase</keyword>
<keyword evidence="16" id="KW-1185">Reference proteome</keyword>